<organism evidence="16 17">
    <name type="scientific">Streptomyces litmocidini</name>
    <dbReference type="NCBI Taxonomy" id="67318"/>
    <lineage>
        <taxon>Bacteria</taxon>
        <taxon>Bacillati</taxon>
        <taxon>Actinomycetota</taxon>
        <taxon>Actinomycetes</taxon>
        <taxon>Kitasatosporales</taxon>
        <taxon>Streptomycetaceae</taxon>
        <taxon>Streptomyces</taxon>
    </lineage>
</organism>
<keyword evidence="7" id="KW-0560">Oxidoreductase</keyword>
<evidence type="ECO:0000313" key="17">
    <source>
        <dbReference type="Proteomes" id="UP001611339"/>
    </source>
</evidence>
<evidence type="ECO:0000256" key="11">
    <source>
        <dbReference type="ARBA" id="ARBA00032283"/>
    </source>
</evidence>
<keyword evidence="5" id="KW-0479">Metal-binding</keyword>
<evidence type="ECO:0000313" key="16">
    <source>
        <dbReference type="EMBL" id="MFI1714584.1"/>
    </source>
</evidence>
<keyword evidence="8" id="KW-0408">Iron</keyword>
<evidence type="ECO:0000256" key="13">
    <source>
        <dbReference type="ARBA" id="ARBA00049334"/>
    </source>
</evidence>
<evidence type="ECO:0000259" key="15">
    <source>
        <dbReference type="Pfam" id="PF06155"/>
    </source>
</evidence>
<dbReference type="PANTHER" id="PTHR10696:SF51">
    <property type="entry name" value="TRIMETHYLLYSINE DIOXYGENASE, MITOCHONDRIAL"/>
    <property type="match status" value="1"/>
</dbReference>
<dbReference type="SUPFAM" id="SSF51197">
    <property type="entry name" value="Clavaminate synthase-like"/>
    <property type="match status" value="1"/>
</dbReference>
<dbReference type="GO" id="GO:0051213">
    <property type="term" value="F:dioxygenase activity"/>
    <property type="evidence" value="ECO:0007669"/>
    <property type="project" value="UniProtKB-KW"/>
</dbReference>
<dbReference type="InterPro" id="IPR010376">
    <property type="entry name" value="GBBH-like_N"/>
</dbReference>
<dbReference type="Gene3D" id="3.60.130.10">
    <property type="entry name" value="Clavaminate synthase-like"/>
    <property type="match status" value="1"/>
</dbReference>
<keyword evidence="6 16" id="KW-0223">Dioxygenase</keyword>
<evidence type="ECO:0000256" key="6">
    <source>
        <dbReference type="ARBA" id="ARBA00022964"/>
    </source>
</evidence>
<dbReference type="EMBL" id="JBIRUI010000005">
    <property type="protein sequence ID" value="MFI1714584.1"/>
    <property type="molecule type" value="Genomic_DNA"/>
</dbReference>
<evidence type="ECO:0000256" key="4">
    <source>
        <dbReference type="ARBA" id="ARBA00012267"/>
    </source>
</evidence>
<evidence type="ECO:0000256" key="12">
    <source>
        <dbReference type="ARBA" id="ARBA00046008"/>
    </source>
</evidence>
<reference evidence="16 17" key="1">
    <citation type="submission" date="2024-10" db="EMBL/GenBank/DDBJ databases">
        <title>The Natural Products Discovery Center: Release of the First 8490 Sequenced Strains for Exploring Actinobacteria Biosynthetic Diversity.</title>
        <authorList>
            <person name="Kalkreuter E."/>
            <person name="Kautsar S.A."/>
            <person name="Yang D."/>
            <person name="Bader C.D."/>
            <person name="Teijaro C.N."/>
            <person name="Fluegel L."/>
            <person name="Davis C.M."/>
            <person name="Simpson J.R."/>
            <person name="Lauterbach L."/>
            <person name="Steele A.D."/>
            <person name="Gui C."/>
            <person name="Meng S."/>
            <person name="Li G."/>
            <person name="Viehrig K."/>
            <person name="Ye F."/>
            <person name="Su P."/>
            <person name="Kiefer A.F."/>
            <person name="Nichols A."/>
            <person name="Cepeda A.J."/>
            <person name="Yan W."/>
            <person name="Fan B."/>
            <person name="Jiang Y."/>
            <person name="Adhikari A."/>
            <person name="Zheng C.-J."/>
            <person name="Schuster L."/>
            <person name="Cowan T.M."/>
            <person name="Smanski M.J."/>
            <person name="Chevrette M.G."/>
            <person name="De Carvalho L.P.S."/>
            <person name="Shen B."/>
        </authorList>
    </citation>
    <scope>NUCLEOTIDE SEQUENCE [LARGE SCALE GENOMIC DNA]</scope>
    <source>
        <strain evidence="16 17">NPDC020602</strain>
    </source>
</reference>
<proteinExistence type="inferred from homology"/>
<comment type="function">
    <text evidence="12">Converts trimethyllysine (TML) into hydroxytrimethyllysine (HTML).</text>
</comment>
<name>A0ABW7U6Y1_9ACTN</name>
<comment type="catalytic activity">
    <reaction evidence="13">
        <text>N(6),N(6),N(6)-trimethyl-L-lysine + 2-oxoglutarate + O2 = (3S)-3-hydroxy-N(6),N(6),N(6)-trimethyl-L-lysine + succinate + CO2</text>
        <dbReference type="Rhea" id="RHEA:14181"/>
        <dbReference type="ChEBI" id="CHEBI:15379"/>
        <dbReference type="ChEBI" id="CHEBI:16526"/>
        <dbReference type="ChEBI" id="CHEBI:16810"/>
        <dbReference type="ChEBI" id="CHEBI:30031"/>
        <dbReference type="ChEBI" id="CHEBI:58100"/>
        <dbReference type="ChEBI" id="CHEBI:141499"/>
        <dbReference type="EC" id="1.14.11.8"/>
    </reaction>
</comment>
<dbReference type="InterPro" id="IPR038492">
    <property type="entry name" value="GBBH-like_N_sf"/>
</dbReference>
<evidence type="ECO:0000256" key="1">
    <source>
        <dbReference type="ARBA" id="ARBA00001954"/>
    </source>
</evidence>
<dbReference type="InterPro" id="IPR050411">
    <property type="entry name" value="AlphaKG_dependent_hydroxylases"/>
</dbReference>
<dbReference type="Proteomes" id="UP001611339">
    <property type="component" value="Unassembled WGS sequence"/>
</dbReference>
<evidence type="ECO:0000259" key="14">
    <source>
        <dbReference type="Pfam" id="PF02668"/>
    </source>
</evidence>
<dbReference type="InterPro" id="IPR003819">
    <property type="entry name" value="TauD/TfdA-like"/>
</dbReference>
<evidence type="ECO:0000256" key="7">
    <source>
        <dbReference type="ARBA" id="ARBA00023002"/>
    </source>
</evidence>
<feature type="domain" description="TauD/TfdA-like" evidence="14">
    <location>
        <begin position="122"/>
        <end position="356"/>
    </location>
</feature>
<protein>
    <recommendedName>
        <fullName evidence="4">trimethyllysine dioxygenase</fullName>
        <ecNumber evidence="4">1.14.11.8</ecNumber>
    </recommendedName>
    <alternativeName>
        <fullName evidence="10">Epsilon-trimethyllysine 2-oxoglutarate dioxygenase</fullName>
    </alternativeName>
    <alternativeName>
        <fullName evidence="9">TML hydroxylase</fullName>
    </alternativeName>
    <alternativeName>
        <fullName evidence="11">TML-alpha-ketoglutarate dioxygenase</fullName>
    </alternativeName>
</protein>
<comment type="caution">
    <text evidence="16">The sequence shown here is derived from an EMBL/GenBank/DDBJ whole genome shotgun (WGS) entry which is preliminary data.</text>
</comment>
<dbReference type="PANTHER" id="PTHR10696">
    <property type="entry name" value="GAMMA-BUTYROBETAINE HYDROXYLASE-RELATED"/>
    <property type="match status" value="1"/>
</dbReference>
<evidence type="ECO:0000256" key="10">
    <source>
        <dbReference type="ARBA" id="ARBA00031778"/>
    </source>
</evidence>
<dbReference type="RefSeq" id="WP_398709093.1">
    <property type="nucleotide sequence ID" value="NZ_JBIRUI010000005.1"/>
</dbReference>
<evidence type="ECO:0000256" key="5">
    <source>
        <dbReference type="ARBA" id="ARBA00022723"/>
    </source>
</evidence>
<dbReference type="Pfam" id="PF02668">
    <property type="entry name" value="TauD"/>
    <property type="match status" value="1"/>
</dbReference>
<keyword evidence="17" id="KW-1185">Reference proteome</keyword>
<comment type="similarity">
    <text evidence="3">Belongs to the gamma-BBH/TMLD family.</text>
</comment>
<dbReference type="Gene3D" id="3.30.2020.30">
    <property type="match status" value="1"/>
</dbReference>
<evidence type="ECO:0000256" key="2">
    <source>
        <dbReference type="ARBA" id="ARBA00001961"/>
    </source>
</evidence>
<evidence type="ECO:0000256" key="9">
    <source>
        <dbReference type="ARBA" id="ARBA00030363"/>
    </source>
</evidence>
<comment type="cofactor">
    <cofactor evidence="1">
        <name>Fe(2+)</name>
        <dbReference type="ChEBI" id="CHEBI:29033"/>
    </cofactor>
</comment>
<dbReference type="EC" id="1.14.11.8" evidence="4"/>
<evidence type="ECO:0000256" key="3">
    <source>
        <dbReference type="ARBA" id="ARBA00008654"/>
    </source>
</evidence>
<accession>A0ABW7U6Y1</accession>
<sequence>MADTATITSASFDTAAVRIQWSDGHHSTLHSMWLRDNCACADCGPHATGSRLQRLLDIPDDVAPATVVAEPDTLAVTWGDDGHQSVYTAHWLRTNAYSPTALRDSHKPVKTVWDGTLTQWPTVEWDKVLTDDTERRKLHVAVAEFGFVLLRGLGTDHDGIEKLADEIGYLRETHYGKFFDLITRAEPQILADLAGPILPHTDEAYRRVPTGINIFHCIKPSPCGGGVSQLVDAYNVARILRERDPEAYELLTRVPVQHQRRIEDQVITSDLPAILLDHEGEVVEVRLNERTMTAIRVDEDLMEETYAALRTAFRIAYEPAQRIEYTMAAGDALLFDNLRVLHARTGYNGDRHVRQCQVMRDEFFAKGVALSEKTGLFGSVQA</sequence>
<dbReference type="InterPro" id="IPR042098">
    <property type="entry name" value="TauD-like_sf"/>
</dbReference>
<feature type="domain" description="Gamma-butyrobetaine hydroxylase-like N-terminal" evidence="15">
    <location>
        <begin position="13"/>
        <end position="93"/>
    </location>
</feature>
<dbReference type="Pfam" id="PF06155">
    <property type="entry name" value="GBBH-like_N"/>
    <property type="match status" value="1"/>
</dbReference>
<gene>
    <name evidence="16" type="ORF">ACH407_13555</name>
</gene>
<evidence type="ECO:0000256" key="8">
    <source>
        <dbReference type="ARBA" id="ARBA00023004"/>
    </source>
</evidence>
<comment type="cofactor">
    <cofactor evidence="2">
        <name>L-ascorbate</name>
        <dbReference type="ChEBI" id="CHEBI:38290"/>
    </cofactor>
</comment>